<proteinExistence type="inferred from homology"/>
<evidence type="ECO:0000313" key="15">
    <source>
        <dbReference type="Proteomes" id="UP000054251"/>
    </source>
</evidence>
<evidence type="ECO:0000256" key="12">
    <source>
        <dbReference type="SAM" id="Coils"/>
    </source>
</evidence>
<comment type="subcellular location">
    <subcellularLocation>
        <location evidence="11">Nucleus</location>
    </subcellularLocation>
    <subcellularLocation>
        <location evidence="11">Chromosome</location>
        <location evidence="11">Centromere</location>
        <location evidence="11">Kinetochore</location>
    </subcellularLocation>
</comment>
<dbReference type="Pfam" id="PF08234">
    <property type="entry name" value="Spindle_Spc25"/>
    <property type="match status" value="1"/>
</dbReference>
<dbReference type="GO" id="GO:0005634">
    <property type="term" value="C:nucleus"/>
    <property type="evidence" value="ECO:0007669"/>
    <property type="project" value="UniProtKB-SubCell"/>
</dbReference>
<feature type="coiled-coil region" evidence="12">
    <location>
        <begin position="48"/>
        <end position="135"/>
    </location>
</feature>
<sequence length="231" mass="26803">MSATNKSPIDEFETLQSLMNDFSAKFDTALTQKRSAIINDKQLHYVKVNELKNQETQLQSDIEGLKQKEIKIKDTIKRTMEDLQLQQLKVDELTRKQDNLLDEKDELQTEIDKLNSQVQATTDSLEKSLNNLAEQLRRDYPELLKYEQYLGLKIDVIGQDSLKFVFSNIDPNDLDKEVWCELLVGGELFKVGDSFPPLAPDIITLLENEFNHHREFVKFLKTVRALLMDLI</sequence>
<evidence type="ECO:0000256" key="1">
    <source>
        <dbReference type="ARBA" id="ARBA00002772"/>
    </source>
</evidence>
<dbReference type="InterPro" id="IPR013255">
    <property type="entry name" value="Spc25_C"/>
</dbReference>
<keyword evidence="9 11" id="KW-0131">Cell cycle</keyword>
<dbReference type="PANTHER" id="PTHR14281">
    <property type="entry name" value="KINETOCHORE PROTEIN SPC25-RELATED"/>
    <property type="match status" value="1"/>
</dbReference>
<dbReference type="Proteomes" id="UP000054251">
    <property type="component" value="Unassembled WGS sequence"/>
</dbReference>
<keyword evidence="15" id="KW-1185">Reference proteome</keyword>
<keyword evidence="8 12" id="KW-0175">Coiled coil</keyword>
<keyword evidence="6 11" id="KW-0498">Mitosis</keyword>
<dbReference type="OrthoDB" id="4056921at2759"/>
<evidence type="ECO:0000313" key="14">
    <source>
        <dbReference type="EMBL" id="KRZ98358.1"/>
    </source>
</evidence>
<dbReference type="GO" id="GO:0051301">
    <property type="term" value="P:cell division"/>
    <property type="evidence" value="ECO:0007669"/>
    <property type="project" value="UniProtKB-UniRule"/>
</dbReference>
<keyword evidence="4 11" id="KW-0158">Chromosome</keyword>
<evidence type="ECO:0000256" key="4">
    <source>
        <dbReference type="ARBA" id="ARBA00022454"/>
    </source>
</evidence>
<comment type="subunit">
    <text evidence="3">Component of the NDC80 complex, which consists of NDC80, NUF2, SPC24 and SPC25.</text>
</comment>
<keyword evidence="11" id="KW-0539">Nucleus</keyword>
<keyword evidence="5 11" id="KW-0132">Cell division</keyword>
<dbReference type="AlphaFoldDB" id="A0A0V1PQ39"/>
<dbReference type="CDD" id="cd23784">
    <property type="entry name" value="RWD_Spc25"/>
    <property type="match status" value="1"/>
</dbReference>
<dbReference type="EMBL" id="LMYN01000317">
    <property type="protein sequence ID" value="KRZ98358.1"/>
    <property type="molecule type" value="Genomic_DNA"/>
</dbReference>
<dbReference type="Gene3D" id="3.30.457.50">
    <property type="entry name" value="Chromosome segregation protein Spc25"/>
    <property type="match status" value="1"/>
</dbReference>
<reference evidence="14 15" key="1">
    <citation type="submission" date="2015-11" db="EMBL/GenBank/DDBJ databases">
        <title>The genome of Debaryomyces fabryi.</title>
        <authorList>
            <person name="Tafer H."/>
            <person name="Lopandic K."/>
        </authorList>
    </citation>
    <scope>NUCLEOTIDE SEQUENCE [LARGE SCALE GENOMIC DNA]</scope>
    <source>
        <strain evidence="14 15">CBS 789</strain>
    </source>
</reference>
<dbReference type="GO" id="GO:0007059">
    <property type="term" value="P:chromosome segregation"/>
    <property type="evidence" value="ECO:0007669"/>
    <property type="project" value="InterPro"/>
</dbReference>
<keyword evidence="10 11" id="KW-0137">Centromere</keyword>
<evidence type="ECO:0000256" key="6">
    <source>
        <dbReference type="ARBA" id="ARBA00022776"/>
    </source>
</evidence>
<dbReference type="GO" id="GO:0031262">
    <property type="term" value="C:Ndc80 complex"/>
    <property type="evidence" value="ECO:0007669"/>
    <property type="project" value="InterPro"/>
</dbReference>
<gene>
    <name evidence="14" type="ORF">AC631_05882</name>
</gene>
<dbReference type="GeneID" id="26842891"/>
<evidence type="ECO:0000256" key="11">
    <source>
        <dbReference type="RuleBase" id="RU367150"/>
    </source>
</evidence>
<evidence type="ECO:0000256" key="5">
    <source>
        <dbReference type="ARBA" id="ARBA00022618"/>
    </source>
</evidence>
<evidence type="ECO:0000256" key="7">
    <source>
        <dbReference type="ARBA" id="ARBA00022838"/>
    </source>
</evidence>
<evidence type="ECO:0000256" key="8">
    <source>
        <dbReference type="ARBA" id="ARBA00023054"/>
    </source>
</evidence>
<dbReference type="PANTHER" id="PTHR14281:SF0">
    <property type="entry name" value="KINETOCHORE PROTEIN SPC25"/>
    <property type="match status" value="1"/>
</dbReference>
<organism evidence="14 15">
    <name type="scientific">Debaryomyces fabryi</name>
    <dbReference type="NCBI Taxonomy" id="58627"/>
    <lineage>
        <taxon>Eukaryota</taxon>
        <taxon>Fungi</taxon>
        <taxon>Dikarya</taxon>
        <taxon>Ascomycota</taxon>
        <taxon>Saccharomycotina</taxon>
        <taxon>Pichiomycetes</taxon>
        <taxon>Debaryomycetaceae</taxon>
        <taxon>Debaryomyces</taxon>
    </lineage>
</organism>
<evidence type="ECO:0000256" key="3">
    <source>
        <dbReference type="ARBA" id="ARBA00011562"/>
    </source>
</evidence>
<feature type="domain" description="Chromosome segregation protein Spc25 C-terminal" evidence="13">
    <location>
        <begin position="157"/>
        <end position="227"/>
    </location>
</feature>
<evidence type="ECO:0000256" key="10">
    <source>
        <dbReference type="ARBA" id="ARBA00023328"/>
    </source>
</evidence>
<keyword evidence="7 11" id="KW-0995">Kinetochore</keyword>
<protein>
    <recommendedName>
        <fullName evidence="11">Kinetochore protein SPC25</fullName>
    </recommendedName>
</protein>
<dbReference type="InterPro" id="IPR045143">
    <property type="entry name" value="Spc25"/>
</dbReference>
<comment type="caution">
    <text evidence="14">The sequence shown here is derived from an EMBL/GenBank/DDBJ whole genome shotgun (WGS) entry which is preliminary data.</text>
</comment>
<evidence type="ECO:0000256" key="2">
    <source>
        <dbReference type="ARBA" id="ARBA00006379"/>
    </source>
</evidence>
<comment type="function">
    <text evidence="1 11">Acts as a component of the essential kinetochore-associated NDC80 complex, which is required for chromosome segregation and spindle checkpoint activity.</text>
</comment>
<accession>A0A0V1PQ39</accession>
<name>A0A0V1PQ39_9ASCO</name>
<dbReference type="RefSeq" id="XP_015464461.1">
    <property type="nucleotide sequence ID" value="XM_015614711.1"/>
</dbReference>
<evidence type="ECO:0000259" key="13">
    <source>
        <dbReference type="Pfam" id="PF08234"/>
    </source>
</evidence>
<comment type="similarity">
    <text evidence="2 11">Belongs to the SPC25 family.</text>
</comment>
<evidence type="ECO:0000256" key="9">
    <source>
        <dbReference type="ARBA" id="ARBA00023306"/>
    </source>
</evidence>